<dbReference type="SMART" id="SM00382">
    <property type="entry name" value="AAA"/>
    <property type="match status" value="1"/>
</dbReference>
<evidence type="ECO:0000256" key="7">
    <source>
        <dbReference type="SAM" id="MobiDB-lite"/>
    </source>
</evidence>
<evidence type="ECO:0000256" key="6">
    <source>
        <dbReference type="ARBA" id="ARBA00023136"/>
    </source>
</evidence>
<keyword evidence="6 8" id="KW-0472">Membrane</keyword>
<dbReference type="PANTHER" id="PTHR24221:SF654">
    <property type="entry name" value="ATP-BINDING CASSETTE SUB-FAMILY B MEMBER 6"/>
    <property type="match status" value="1"/>
</dbReference>
<dbReference type="InterPro" id="IPR003593">
    <property type="entry name" value="AAA+_ATPase"/>
</dbReference>
<comment type="caution">
    <text evidence="11">The sequence shown here is derived from an EMBL/GenBank/DDBJ whole genome shotgun (WGS) entry which is preliminary data.</text>
</comment>
<dbReference type="GO" id="GO:0034040">
    <property type="term" value="F:ATPase-coupled lipid transmembrane transporter activity"/>
    <property type="evidence" value="ECO:0007669"/>
    <property type="project" value="TreeGrafter"/>
</dbReference>
<dbReference type="InterPro" id="IPR036640">
    <property type="entry name" value="ABC1_TM_sf"/>
</dbReference>
<dbReference type="InterPro" id="IPR039421">
    <property type="entry name" value="Type_1_exporter"/>
</dbReference>
<dbReference type="InterPro" id="IPR027417">
    <property type="entry name" value="P-loop_NTPase"/>
</dbReference>
<dbReference type="GO" id="GO:0005524">
    <property type="term" value="F:ATP binding"/>
    <property type="evidence" value="ECO:0007669"/>
    <property type="project" value="UniProtKB-KW"/>
</dbReference>
<gene>
    <name evidence="11" type="primary">cydC</name>
    <name evidence="11" type="ORF">NBM05_14270</name>
</gene>
<dbReference type="GO" id="GO:0034775">
    <property type="term" value="P:glutathione transmembrane transport"/>
    <property type="evidence" value="ECO:0007669"/>
    <property type="project" value="InterPro"/>
</dbReference>
<dbReference type="InterPro" id="IPR014223">
    <property type="entry name" value="ABC_CydC/D"/>
</dbReference>
<feature type="transmembrane region" description="Helical" evidence="8">
    <location>
        <begin position="210"/>
        <end position="237"/>
    </location>
</feature>
<comment type="subcellular location">
    <subcellularLocation>
        <location evidence="1">Cell membrane</location>
        <topology evidence="1">Multi-pass membrane protein</topology>
    </subcellularLocation>
</comment>
<name>A0A9X2HIJ1_9MICC</name>
<dbReference type="Gene3D" id="3.40.50.300">
    <property type="entry name" value="P-loop containing nucleotide triphosphate hydrolases"/>
    <property type="match status" value="1"/>
</dbReference>
<dbReference type="PROSITE" id="PS50929">
    <property type="entry name" value="ABC_TM1F"/>
    <property type="match status" value="1"/>
</dbReference>
<evidence type="ECO:0000256" key="2">
    <source>
        <dbReference type="ARBA" id="ARBA00022692"/>
    </source>
</evidence>
<evidence type="ECO:0000256" key="5">
    <source>
        <dbReference type="ARBA" id="ARBA00022989"/>
    </source>
</evidence>
<evidence type="ECO:0000256" key="4">
    <source>
        <dbReference type="ARBA" id="ARBA00022840"/>
    </source>
</evidence>
<dbReference type="PROSITE" id="PS50893">
    <property type="entry name" value="ABC_TRANSPORTER_2"/>
    <property type="match status" value="1"/>
</dbReference>
<evidence type="ECO:0000256" key="3">
    <source>
        <dbReference type="ARBA" id="ARBA00022741"/>
    </source>
</evidence>
<dbReference type="Pfam" id="PF00005">
    <property type="entry name" value="ABC_tran"/>
    <property type="match status" value="1"/>
</dbReference>
<evidence type="ECO:0000313" key="12">
    <source>
        <dbReference type="Proteomes" id="UP001139502"/>
    </source>
</evidence>
<keyword evidence="3" id="KW-0547">Nucleotide-binding</keyword>
<proteinExistence type="predicted"/>
<feature type="domain" description="ABC transmembrane type-1" evidence="10">
    <location>
        <begin position="1"/>
        <end position="276"/>
    </location>
</feature>
<evidence type="ECO:0000256" key="1">
    <source>
        <dbReference type="ARBA" id="ARBA00004651"/>
    </source>
</evidence>
<dbReference type="Proteomes" id="UP001139502">
    <property type="component" value="Unassembled WGS sequence"/>
</dbReference>
<dbReference type="InterPro" id="IPR017871">
    <property type="entry name" value="ABC_transporter-like_CS"/>
</dbReference>
<feature type="transmembrane region" description="Helical" evidence="8">
    <location>
        <begin position="133"/>
        <end position="152"/>
    </location>
</feature>
<dbReference type="GO" id="GO:0140359">
    <property type="term" value="F:ABC-type transporter activity"/>
    <property type="evidence" value="ECO:0007669"/>
    <property type="project" value="InterPro"/>
</dbReference>
<dbReference type="Gene3D" id="1.20.1560.10">
    <property type="entry name" value="ABC transporter type 1, transmembrane domain"/>
    <property type="match status" value="1"/>
</dbReference>
<dbReference type="InterPro" id="IPR011527">
    <property type="entry name" value="ABC1_TM_dom"/>
</dbReference>
<reference evidence="11" key="1">
    <citation type="submission" date="2022-06" db="EMBL/GenBank/DDBJ databases">
        <title>Rothia sp. isolated from sandalwood seedling.</title>
        <authorList>
            <person name="Tuikhar N."/>
            <person name="Kirdat K."/>
            <person name="Thorat V."/>
            <person name="Swetha P."/>
            <person name="Padma S."/>
            <person name="Sundararaj R."/>
            <person name="Yadav A."/>
        </authorList>
    </citation>
    <scope>NUCLEOTIDE SEQUENCE</scope>
    <source>
        <strain evidence="11">AR01</strain>
    </source>
</reference>
<organism evidence="11 12">
    <name type="scientific">Rothia santali</name>
    <dbReference type="NCBI Taxonomy" id="2949643"/>
    <lineage>
        <taxon>Bacteria</taxon>
        <taxon>Bacillati</taxon>
        <taxon>Actinomycetota</taxon>
        <taxon>Actinomycetes</taxon>
        <taxon>Micrococcales</taxon>
        <taxon>Micrococcaceae</taxon>
        <taxon>Rothia</taxon>
    </lineage>
</organism>
<evidence type="ECO:0000256" key="8">
    <source>
        <dbReference type="SAM" id="Phobius"/>
    </source>
</evidence>
<sequence>MTVAFGAALTALSGWLIVRASQQPGLMYLLLAITGVRFFGLGRAVFRYAERLVTHDVALRASQRLRIGSWLATGRTALGVRSLLRGSTFLDRLIGDVDDLRDALPRVLLPAAVQVPVMAGAVLVTAITVPAATWLVALAAVLACTLVPWATLRADRSAEHRVRAARSGTLRLAADAIEAADDLRGNGMAAPILRALGARERRARRAESRAAYAAGLGGGANLALWWTTALGVLALAWGPVTEGAVSAPIAAIPVLLCTALVEPSAQATEALRAWPALARLVAKIDADVGAAPLPGGTGSETERESGSIPGLDPESAPAPALDGRGSRLQRESLSATPPARLAADAVSARWPGMDRPALDGLTGRVAPGRWWGITGPSGSGKTTALAVLLGFLPAERGRVAVDGVPTGTERLRGLAAWCPQNAYVFDSTLRGNLALARPREEAPTDAEMARALARVGLADFLAGLPRGLETGVGAGGSMLSGGQRQRLAVARALLTSSPLMLMDEPTAHLDVETAERVMDEIARGTAADAGRGGSPAPSVVIVSHRPEDLAHCDAVARLG</sequence>
<feature type="domain" description="ABC transporter" evidence="9">
    <location>
        <begin position="341"/>
        <end position="559"/>
    </location>
</feature>
<feature type="region of interest" description="Disordered" evidence="7">
    <location>
        <begin position="291"/>
        <end position="339"/>
    </location>
</feature>
<dbReference type="InterPro" id="IPR003439">
    <property type="entry name" value="ABC_transporter-like_ATP-bd"/>
</dbReference>
<dbReference type="SUPFAM" id="SSF52540">
    <property type="entry name" value="P-loop containing nucleoside triphosphate hydrolases"/>
    <property type="match status" value="1"/>
</dbReference>
<protein>
    <submittedName>
        <fullName evidence="11">Thiol reductant ABC exporter subunit CydC</fullName>
    </submittedName>
</protein>
<feature type="transmembrane region" description="Helical" evidence="8">
    <location>
        <begin position="30"/>
        <end position="46"/>
    </location>
</feature>
<dbReference type="GO" id="GO:0016887">
    <property type="term" value="F:ATP hydrolysis activity"/>
    <property type="evidence" value="ECO:0007669"/>
    <property type="project" value="InterPro"/>
</dbReference>
<dbReference type="SUPFAM" id="SSF90123">
    <property type="entry name" value="ABC transporter transmembrane region"/>
    <property type="match status" value="1"/>
</dbReference>
<evidence type="ECO:0000259" key="9">
    <source>
        <dbReference type="PROSITE" id="PS50893"/>
    </source>
</evidence>
<dbReference type="GO" id="GO:0045454">
    <property type="term" value="P:cell redox homeostasis"/>
    <property type="evidence" value="ECO:0007669"/>
    <property type="project" value="InterPro"/>
</dbReference>
<evidence type="ECO:0000313" key="11">
    <source>
        <dbReference type="EMBL" id="MCP3427142.1"/>
    </source>
</evidence>
<keyword evidence="2 8" id="KW-0812">Transmembrane</keyword>
<dbReference type="PROSITE" id="PS00211">
    <property type="entry name" value="ABC_TRANSPORTER_1"/>
    <property type="match status" value="1"/>
</dbReference>
<keyword evidence="4" id="KW-0067">ATP-binding</keyword>
<dbReference type="AlphaFoldDB" id="A0A9X2HIJ1"/>
<keyword evidence="12" id="KW-1185">Reference proteome</keyword>
<feature type="transmembrane region" description="Helical" evidence="8">
    <location>
        <begin position="107"/>
        <end position="127"/>
    </location>
</feature>
<evidence type="ECO:0000259" key="10">
    <source>
        <dbReference type="PROSITE" id="PS50929"/>
    </source>
</evidence>
<keyword evidence="5 8" id="KW-1133">Transmembrane helix</keyword>
<dbReference type="NCBIfam" id="TIGR02868">
    <property type="entry name" value="CydC"/>
    <property type="match status" value="1"/>
</dbReference>
<dbReference type="EMBL" id="JANAFB010000055">
    <property type="protein sequence ID" value="MCP3427142.1"/>
    <property type="molecule type" value="Genomic_DNA"/>
</dbReference>
<dbReference type="GO" id="GO:0005886">
    <property type="term" value="C:plasma membrane"/>
    <property type="evidence" value="ECO:0007669"/>
    <property type="project" value="UniProtKB-SubCell"/>
</dbReference>
<dbReference type="PANTHER" id="PTHR24221">
    <property type="entry name" value="ATP-BINDING CASSETTE SUB-FAMILY B"/>
    <property type="match status" value="1"/>
</dbReference>
<accession>A0A9X2HIJ1</accession>